<feature type="compositionally biased region" description="Basic residues" evidence="1">
    <location>
        <begin position="109"/>
        <end position="120"/>
    </location>
</feature>
<keyword evidence="3" id="KW-1185">Reference proteome</keyword>
<evidence type="ECO:0000313" key="2">
    <source>
        <dbReference type="EMBL" id="KIZ15209.1"/>
    </source>
</evidence>
<gene>
    <name evidence="2" type="ORF">SNA_26785</name>
</gene>
<reference evidence="2 3" key="1">
    <citation type="submission" date="2014-09" db="EMBL/GenBank/DDBJ databases">
        <title>Draft genome sequence of Streptomyces natalensis ATCC 27448, producer of the antifungal pimaricin.</title>
        <authorList>
            <person name="Mendes M.V."/>
            <person name="Beites T."/>
            <person name="Pires S."/>
            <person name="Santos C.L."/>
            <person name="Moradas-Ferreira P."/>
        </authorList>
    </citation>
    <scope>NUCLEOTIDE SEQUENCE [LARGE SCALE GENOMIC DNA]</scope>
    <source>
        <strain evidence="2 3">ATCC 27448</strain>
    </source>
</reference>
<dbReference type="EMBL" id="JRKI01000034">
    <property type="protein sequence ID" value="KIZ15209.1"/>
    <property type="molecule type" value="Genomic_DNA"/>
</dbReference>
<dbReference type="Proteomes" id="UP000032458">
    <property type="component" value="Unassembled WGS sequence"/>
</dbReference>
<organism evidence="2 3">
    <name type="scientific">Streptomyces natalensis ATCC 27448</name>
    <dbReference type="NCBI Taxonomy" id="1240678"/>
    <lineage>
        <taxon>Bacteria</taxon>
        <taxon>Bacillati</taxon>
        <taxon>Actinomycetota</taxon>
        <taxon>Actinomycetes</taxon>
        <taxon>Kitasatosporales</taxon>
        <taxon>Streptomycetaceae</taxon>
        <taxon>Streptomyces</taxon>
    </lineage>
</organism>
<protein>
    <submittedName>
        <fullName evidence="2">Uncharacterized protein</fullName>
    </submittedName>
</protein>
<accession>A0A0D7CG42</accession>
<proteinExistence type="predicted"/>
<dbReference type="PATRIC" id="fig|1240678.4.peg.5704"/>
<feature type="region of interest" description="Disordered" evidence="1">
    <location>
        <begin position="106"/>
        <end position="133"/>
    </location>
</feature>
<comment type="caution">
    <text evidence="2">The sequence shown here is derived from an EMBL/GenBank/DDBJ whole genome shotgun (WGS) entry which is preliminary data.</text>
</comment>
<evidence type="ECO:0000313" key="3">
    <source>
        <dbReference type="Proteomes" id="UP000032458"/>
    </source>
</evidence>
<evidence type="ECO:0000256" key="1">
    <source>
        <dbReference type="SAM" id="MobiDB-lite"/>
    </source>
</evidence>
<name>A0A0D7CG42_9ACTN</name>
<sequence>MLSSLAVEVVMVGVSYWRTYTIAVTQSSHRSTGNIVSSGKRGSIPVSQSLFNVFPYTWVNSGIKGGHEEGRSMGVLDNLVPALGRGRRDFTSEDWRRFDTSEDFFGDHGRRRRRRRRRHGHDHDHGMHHGGGY</sequence>
<dbReference type="AlphaFoldDB" id="A0A0D7CG42"/>